<gene>
    <name evidence="2" type="ORF">PACLA_8A063022</name>
</gene>
<dbReference type="GO" id="GO:0004842">
    <property type="term" value="F:ubiquitin-protein transferase activity"/>
    <property type="evidence" value="ECO:0007669"/>
    <property type="project" value="InterPro"/>
</dbReference>
<proteinExistence type="predicted"/>
<dbReference type="Gene3D" id="3.90.1750.10">
    <property type="entry name" value="Hect, E3 ligase catalytic domains"/>
    <property type="match status" value="1"/>
</dbReference>
<dbReference type="AlphaFoldDB" id="A0A7D9EW72"/>
<organism evidence="2 3">
    <name type="scientific">Paramuricea clavata</name>
    <name type="common">Red gorgonian</name>
    <name type="synonym">Violescent sea-whip</name>
    <dbReference type="NCBI Taxonomy" id="317549"/>
    <lineage>
        <taxon>Eukaryota</taxon>
        <taxon>Metazoa</taxon>
        <taxon>Cnidaria</taxon>
        <taxon>Anthozoa</taxon>
        <taxon>Octocorallia</taxon>
        <taxon>Malacalcyonacea</taxon>
        <taxon>Plexauridae</taxon>
        <taxon>Paramuricea</taxon>
    </lineage>
</organism>
<feature type="compositionally biased region" description="Polar residues" evidence="1">
    <location>
        <begin position="43"/>
        <end position="55"/>
    </location>
</feature>
<dbReference type="Proteomes" id="UP001152795">
    <property type="component" value="Unassembled WGS sequence"/>
</dbReference>
<comment type="caution">
    <text evidence="2">The sequence shown here is derived from an EMBL/GenBank/DDBJ whole genome shotgun (WGS) entry which is preliminary data.</text>
</comment>
<dbReference type="SUPFAM" id="SSF56204">
    <property type="entry name" value="Hect, E3 ligase catalytic domain"/>
    <property type="match status" value="1"/>
</dbReference>
<feature type="region of interest" description="Disordered" evidence="1">
    <location>
        <begin position="36"/>
        <end position="70"/>
    </location>
</feature>
<sequence length="697" mass="78332">MAAKDKENVLFCGLCSAKLRDGIRYCWGCGGDQTRVGPPGRTSEPSTSGDTNQQDNKTDKSETAKSSFGRPQSVARGKVLTFEQFLKKKTSKENVTHFRPTKKAKSDPNELVMVYIGIKRFKDSCLKTVKGKRLPIRVPKSATCRLILQKATEKMTAFDRSFDANERYDLLYEDGSTALFMPGTKDFFELEKYRFELGRDYKRITFYLCTQSDIDLNEGMVESSNEFDEVNEEMDSSVQSFAEPMGGNVSPGDPGTSQKGQDTCTSQDEQIARQLQQEWNEDIELASSSHQGNDSDSTLHVTSTLIKDKQDVIYALSSQVEGNDQFFIATRRKAPLSRIFSLWQRQTKKKSPTCRIMVKYSGEAEIDSGAIAKEFLEDTIENIAATLFKDGVPVNSTHHVQNGDFRTCGEMAAASLAQGGPPPCFLDECAYNSIFTETDLTNVDEKDLAEKEKVTLANITLDCTKHSDFIIEHGYTGVVDQKFIQDIINSLKVRFVSNRMLYMQEFKKGLDVYGLGDMIETNPDACRPLFVKDFKKDLVPDADYLFSLMEPIFSEEGSTKRVIEESIMDYIQDVLIALDDTPVSGYPAAVAWNRDESENDVPTSEELFETAEMSVGGVMGWLTGQRHKHVTSKEMPTIRIKFDHECLLRNPNHKVCFPLIGACGRELTIPVVHMDKAEKFKELFILAYCKGQPFAKP</sequence>
<evidence type="ECO:0000313" key="2">
    <source>
        <dbReference type="EMBL" id="CAB4018726.1"/>
    </source>
</evidence>
<keyword evidence="3" id="KW-1185">Reference proteome</keyword>
<feature type="region of interest" description="Disordered" evidence="1">
    <location>
        <begin position="242"/>
        <end position="269"/>
    </location>
</feature>
<dbReference type="InterPro" id="IPR035983">
    <property type="entry name" value="Hect_E3_ubiquitin_ligase"/>
</dbReference>
<evidence type="ECO:0000313" key="3">
    <source>
        <dbReference type="Proteomes" id="UP001152795"/>
    </source>
</evidence>
<dbReference type="OrthoDB" id="5971017at2759"/>
<name>A0A7D9EW72_PARCT</name>
<feature type="compositionally biased region" description="Polar residues" evidence="1">
    <location>
        <begin position="255"/>
        <end position="269"/>
    </location>
</feature>
<dbReference type="EMBL" id="CACRXK020010141">
    <property type="protein sequence ID" value="CAB4018726.1"/>
    <property type="molecule type" value="Genomic_DNA"/>
</dbReference>
<protein>
    <submittedName>
        <fullName evidence="2">HEG-like 1</fullName>
    </submittedName>
</protein>
<evidence type="ECO:0000256" key="1">
    <source>
        <dbReference type="SAM" id="MobiDB-lite"/>
    </source>
</evidence>
<accession>A0A7D9EW72</accession>
<reference evidence="2" key="1">
    <citation type="submission" date="2020-04" db="EMBL/GenBank/DDBJ databases">
        <authorList>
            <person name="Alioto T."/>
            <person name="Alioto T."/>
            <person name="Gomez Garrido J."/>
        </authorList>
    </citation>
    <scope>NUCLEOTIDE SEQUENCE</scope>
    <source>
        <strain evidence="2">A484AB</strain>
    </source>
</reference>